<dbReference type="InterPro" id="IPR011545">
    <property type="entry name" value="DEAD/DEAH_box_helicase_dom"/>
</dbReference>
<dbReference type="SMART" id="SM00847">
    <property type="entry name" value="HA2"/>
    <property type="match status" value="1"/>
</dbReference>
<dbReference type="SMART" id="SM00490">
    <property type="entry name" value="HELICc"/>
    <property type="match status" value="1"/>
</dbReference>
<dbReference type="CDD" id="cd18791">
    <property type="entry name" value="SF2_C_RHA"/>
    <property type="match status" value="1"/>
</dbReference>
<dbReference type="GO" id="GO:0005524">
    <property type="term" value="F:ATP binding"/>
    <property type="evidence" value="ECO:0007669"/>
    <property type="project" value="UniProtKB-KW"/>
</dbReference>
<dbReference type="STRING" id="1280950.HJO_08629"/>
<protein>
    <submittedName>
        <fullName evidence="9">ATP-dependent helicase HrpB</fullName>
    </submittedName>
</protein>
<dbReference type="InterPro" id="IPR048333">
    <property type="entry name" value="HA2_WH"/>
</dbReference>
<feature type="signal peptide" evidence="6">
    <location>
        <begin position="1"/>
        <end position="24"/>
    </location>
</feature>
<keyword evidence="4" id="KW-0067">ATP-binding</keyword>
<dbReference type="InterPro" id="IPR013689">
    <property type="entry name" value="RNA_helicase_ATP-dep_HrpB_C"/>
</dbReference>
<evidence type="ECO:0000256" key="2">
    <source>
        <dbReference type="ARBA" id="ARBA00022801"/>
    </source>
</evidence>
<evidence type="ECO:0000259" key="7">
    <source>
        <dbReference type="PROSITE" id="PS51192"/>
    </source>
</evidence>
<dbReference type="Proteomes" id="UP000025171">
    <property type="component" value="Unassembled WGS sequence"/>
</dbReference>
<dbReference type="GO" id="GO:0016787">
    <property type="term" value="F:hydrolase activity"/>
    <property type="evidence" value="ECO:0007669"/>
    <property type="project" value="UniProtKB-KW"/>
</dbReference>
<dbReference type="InterPro" id="IPR001650">
    <property type="entry name" value="Helicase_C-like"/>
</dbReference>
<dbReference type="InterPro" id="IPR014001">
    <property type="entry name" value="Helicase_ATP-bd"/>
</dbReference>
<dbReference type="PIRSF" id="PIRSF005496">
    <property type="entry name" value="ATP_hel_hrpB"/>
    <property type="match status" value="1"/>
</dbReference>
<dbReference type="EMBL" id="ARYK01000004">
    <property type="protein sequence ID" value="KCZ92086.1"/>
    <property type="molecule type" value="Genomic_DNA"/>
</dbReference>
<dbReference type="InterPro" id="IPR027417">
    <property type="entry name" value="P-loop_NTPase"/>
</dbReference>
<feature type="domain" description="Helicase ATP-binding" evidence="7">
    <location>
        <begin position="40"/>
        <end position="207"/>
    </location>
</feature>
<feature type="region of interest" description="Disordered" evidence="5">
    <location>
        <begin position="811"/>
        <end position="835"/>
    </location>
</feature>
<dbReference type="InterPro" id="IPR007502">
    <property type="entry name" value="Helicase-assoc_dom"/>
</dbReference>
<dbReference type="eggNOG" id="COG1643">
    <property type="taxonomic scope" value="Bacteria"/>
</dbReference>
<dbReference type="PATRIC" id="fig|1280950.3.peg.1727"/>
<name>A0A059FNJ9_9PROT</name>
<proteinExistence type="predicted"/>
<feature type="chain" id="PRO_5001572644" evidence="6">
    <location>
        <begin position="25"/>
        <end position="835"/>
    </location>
</feature>
<dbReference type="PANTHER" id="PTHR43519:SF1">
    <property type="entry name" value="ATP-DEPENDENT RNA HELICASE HRPB"/>
    <property type="match status" value="1"/>
</dbReference>
<dbReference type="InterPro" id="IPR049614">
    <property type="entry name" value="HrpB_DEXH"/>
</dbReference>
<dbReference type="Pfam" id="PF00271">
    <property type="entry name" value="Helicase_C"/>
    <property type="match status" value="1"/>
</dbReference>
<keyword evidence="2" id="KW-0378">Hydrolase</keyword>
<keyword evidence="10" id="KW-1185">Reference proteome</keyword>
<keyword evidence="1" id="KW-0547">Nucleotide-binding</keyword>
<evidence type="ECO:0000256" key="3">
    <source>
        <dbReference type="ARBA" id="ARBA00022806"/>
    </source>
</evidence>
<evidence type="ECO:0000256" key="1">
    <source>
        <dbReference type="ARBA" id="ARBA00022741"/>
    </source>
</evidence>
<dbReference type="PANTHER" id="PTHR43519">
    <property type="entry name" value="ATP-DEPENDENT RNA HELICASE HRPB"/>
    <property type="match status" value="1"/>
</dbReference>
<evidence type="ECO:0000259" key="8">
    <source>
        <dbReference type="PROSITE" id="PS51194"/>
    </source>
</evidence>
<comment type="caution">
    <text evidence="9">The sequence shown here is derived from an EMBL/GenBank/DDBJ whole genome shotgun (WGS) entry which is preliminary data.</text>
</comment>
<dbReference type="AlphaFoldDB" id="A0A059FNJ9"/>
<keyword evidence="3 9" id="KW-0347">Helicase</keyword>
<dbReference type="Gene3D" id="1.20.120.1080">
    <property type="match status" value="1"/>
</dbReference>
<dbReference type="GO" id="GO:0003676">
    <property type="term" value="F:nucleic acid binding"/>
    <property type="evidence" value="ECO:0007669"/>
    <property type="project" value="InterPro"/>
</dbReference>
<evidence type="ECO:0000256" key="6">
    <source>
        <dbReference type="SAM" id="SignalP"/>
    </source>
</evidence>
<feature type="domain" description="Helicase C-terminal" evidence="8">
    <location>
        <begin position="223"/>
        <end position="395"/>
    </location>
</feature>
<dbReference type="PROSITE" id="PS51194">
    <property type="entry name" value="HELICASE_CTER"/>
    <property type="match status" value="1"/>
</dbReference>
<dbReference type="PROSITE" id="PS51192">
    <property type="entry name" value="HELICASE_ATP_BIND_1"/>
    <property type="match status" value="1"/>
</dbReference>
<dbReference type="Pfam" id="PF04408">
    <property type="entry name" value="WHD_HA2"/>
    <property type="match status" value="1"/>
</dbReference>
<dbReference type="Pfam" id="PF08482">
    <property type="entry name" value="HrpB_C"/>
    <property type="match status" value="1"/>
</dbReference>
<dbReference type="Pfam" id="PF00270">
    <property type="entry name" value="DEAD"/>
    <property type="match status" value="1"/>
</dbReference>
<evidence type="ECO:0000313" key="10">
    <source>
        <dbReference type="Proteomes" id="UP000025171"/>
    </source>
</evidence>
<dbReference type="NCBIfam" id="TIGR01970">
    <property type="entry name" value="DEAH_box_HrpB"/>
    <property type="match status" value="1"/>
</dbReference>
<gene>
    <name evidence="9" type="ORF">HJO_08629</name>
</gene>
<evidence type="ECO:0000256" key="4">
    <source>
        <dbReference type="ARBA" id="ARBA00022840"/>
    </source>
</evidence>
<keyword evidence="6" id="KW-0732">Signal</keyword>
<dbReference type="GO" id="GO:0004386">
    <property type="term" value="F:helicase activity"/>
    <property type="evidence" value="ECO:0007669"/>
    <property type="project" value="UniProtKB-KW"/>
</dbReference>
<evidence type="ECO:0000256" key="5">
    <source>
        <dbReference type="SAM" id="MobiDB-lite"/>
    </source>
</evidence>
<dbReference type="InterPro" id="IPR010225">
    <property type="entry name" value="HrpB"/>
</dbReference>
<organism evidence="9 10">
    <name type="scientific">Hyphomonas johnsonii MHS-2</name>
    <dbReference type="NCBI Taxonomy" id="1280950"/>
    <lineage>
        <taxon>Bacteria</taxon>
        <taxon>Pseudomonadati</taxon>
        <taxon>Pseudomonadota</taxon>
        <taxon>Alphaproteobacteria</taxon>
        <taxon>Hyphomonadales</taxon>
        <taxon>Hyphomonadaceae</taxon>
        <taxon>Hyphomonas</taxon>
    </lineage>
</organism>
<accession>A0A059FNJ9</accession>
<dbReference type="SUPFAM" id="SSF52540">
    <property type="entry name" value="P-loop containing nucleoside triphosphate hydrolases"/>
    <property type="match status" value="1"/>
</dbReference>
<sequence length="835" mass="87998">MRRFPNRMAIALSGLAALCLPAMHAPIAPLPIDEVLDEVCTALRDGTRLVLAAPPGAGKTTRVPLALAGLTGGPAVIEGRIILLEPRRVAARMAAMRMAQTLGEPLGQTVGLTTRVDRKVSAATRIEVITDGLFTRRILSDPELTGVGAVIFDEFHERRLNADLGLALALEAQGALREDLRLLVMSATLDTARVAGAIGAPVIESAGRQYPVETRYLGRSTDRIEDRMAAAIRRALREEKGSILAFLPGAREITRVAERLEDIEAGCVVAPLFGALSPGEQDAAVAPAPPGTRKIVLATDIAESALTIEGVTVVIDSGLARVAEEDMGGLGQRLTTVRASRASVDQRRGRAGRTAPGVCYRLWDEAATRGLTAAPQPEILVSDLSGLVLALAEWGERDAGNLTWLDAPPPGKLRAATDMLERLGALDAGGGLTALGTEMARLPLSPRLAALVAGAGSSGERALAAEIAALAGERGIGGPSADIRERLSRFRADRSPRARTLQQQARAWGKGAAPTGDVAKLLAKAWPDQIARARPGSAGVYLMASGRAASLPETDSLAKCDWLVVADLGGASGQARITLAVPLAEADALALGGVTTEERADFEPKTGRFTARRVRSLGAIILSEAPLPKPAPAVAAQAMLAAIATEGFAAIGADRVVDETLGRIRLLERAGLVEAPGLTLAVLRETAADWLTPLLTRQGARVPSDGHVREALVGSLDWQLQDALRLYAPLSLALPSGQTASVDYIDPRAPLVSARAQAFYGLASHPAIASGRMPVTVELLSPGMKPAATTQDLPRFWENGYRDMAKDMRGRYPKHDWPDDPATARAHEGRTKKRL</sequence>
<dbReference type="CDD" id="cd17990">
    <property type="entry name" value="DEXHc_HrpB"/>
    <property type="match status" value="1"/>
</dbReference>
<evidence type="ECO:0000313" key="9">
    <source>
        <dbReference type="EMBL" id="KCZ92086.1"/>
    </source>
</evidence>
<reference evidence="9 10" key="1">
    <citation type="journal article" date="2014" name="Antonie Van Leeuwenhoek">
        <title>Hyphomonas beringensis sp. nov. and Hyphomonas chukchiensis sp. nov., isolated from surface seawater of the Bering Sea and Chukchi Sea.</title>
        <authorList>
            <person name="Li C."/>
            <person name="Lai Q."/>
            <person name="Li G."/>
            <person name="Dong C."/>
            <person name="Wang J."/>
            <person name="Liao Y."/>
            <person name="Shao Z."/>
        </authorList>
    </citation>
    <scope>NUCLEOTIDE SEQUENCE [LARGE SCALE GENOMIC DNA]</scope>
    <source>
        <strain evidence="9 10">MHS-2</strain>
    </source>
</reference>
<dbReference type="SMART" id="SM00487">
    <property type="entry name" value="DEXDc"/>
    <property type="match status" value="1"/>
</dbReference>
<dbReference type="Gene3D" id="3.40.50.300">
    <property type="entry name" value="P-loop containing nucleotide triphosphate hydrolases"/>
    <property type="match status" value="2"/>
</dbReference>